<sequence>MRGATGGFPEVWKVPPRNTNFTGRDELMGSLRSSITKKTTAVVPHALQGFGGVGKTQIAIEYAYRFRGEYDVVWWIPSDQPGLVRSTLAQLAPKLGLPDPTTTGIEEAANSVLDTLRSGKPYDRWLLIFDNADEPEDINDILPQGAGNVLITSRNHRWASLYETVAVDVFPRPESVEFFIKRMRRSITEKDADRLAGALGDLPLALEQAAALQTETGMSADDYLRMLTERTAILLGEGKPSEYPLPMTAAWSLSVNELKDNLPEAMELLRCCAFFGPEPIPRSIFASVEGPVRPVIADLLADPIRLGTAIRRLGKYALVRIESEPSRPTTLQVHRLIQALLREELEAGTQEEIRSEVHSLLVGAAPESPDNPTDWVTYDALLAHLEPARLADSVRDDVRGFALNVLTYLNASGNHQGLRDHLDTFLQKWTDEFGPDDLHVLRARRVQGDLLRSMGQYTDAHRLNTATLAKIQANVGVEHPDSLVLLNGIGADLRAQGLFAEARDHDTESVRLHRKVFGADHVSTLRAVNNLALDYGLTSDYLGSRTLLEEALRSGGNAVNRITQLNLWAGLGRSVRLCGFYSEACDLGEDALAFGRELLDADHPRVLLTQKDLSIALHRYGEHERALDLAQDVHARYVRLYGLDHPGTLAAATCLSNALRVNGLIQESFDLANDTMQRYPKLYGPEHPYNYGCASNVALMYRVRGEPLEARRLNERAMEGLDQRVGRDHHFTLTVAVNLASDLAMLGELKEACKLGTDALERLRRLLGEDHPTTLAASANLVVDLAQSGQTEKAEILSADTMDRYRDTLGLDHRDAVVAMEGRHLDCDFDPPPI</sequence>
<dbReference type="InterPro" id="IPR053137">
    <property type="entry name" value="NLR-like"/>
</dbReference>
<dbReference type="Pfam" id="PF13374">
    <property type="entry name" value="TPR_10"/>
    <property type="match status" value="2"/>
</dbReference>
<keyword evidence="3" id="KW-1185">Reference proteome</keyword>
<dbReference type="InterPro" id="IPR027417">
    <property type="entry name" value="P-loop_NTPase"/>
</dbReference>
<organism evidence="2 3">
    <name type="scientific">Nonomuraea endophytica</name>
    <dbReference type="NCBI Taxonomy" id="714136"/>
    <lineage>
        <taxon>Bacteria</taxon>
        <taxon>Bacillati</taxon>
        <taxon>Actinomycetota</taxon>
        <taxon>Actinomycetes</taxon>
        <taxon>Streptosporangiales</taxon>
        <taxon>Streptosporangiaceae</taxon>
        <taxon>Nonomuraea</taxon>
    </lineage>
</organism>
<name>A0A7W7ZXU0_9ACTN</name>
<dbReference type="PANTHER" id="PTHR46082">
    <property type="entry name" value="ATP/GTP-BINDING PROTEIN-RELATED"/>
    <property type="match status" value="1"/>
</dbReference>
<evidence type="ECO:0000313" key="3">
    <source>
        <dbReference type="Proteomes" id="UP000568380"/>
    </source>
</evidence>
<dbReference type="NCBIfam" id="NF040586">
    <property type="entry name" value="FxSxx_TPR"/>
    <property type="match status" value="1"/>
</dbReference>
<dbReference type="SUPFAM" id="SSF52540">
    <property type="entry name" value="P-loop containing nucleoside triphosphate hydrolases"/>
    <property type="match status" value="1"/>
</dbReference>
<proteinExistence type="predicted"/>
<dbReference type="InterPro" id="IPR011990">
    <property type="entry name" value="TPR-like_helical_dom_sf"/>
</dbReference>
<dbReference type="Proteomes" id="UP000568380">
    <property type="component" value="Unassembled WGS sequence"/>
</dbReference>
<dbReference type="SUPFAM" id="SSF48452">
    <property type="entry name" value="TPR-like"/>
    <property type="match status" value="3"/>
</dbReference>
<dbReference type="InterPro" id="IPR056681">
    <property type="entry name" value="DUF7779"/>
</dbReference>
<dbReference type="EMBL" id="JACHIN010000001">
    <property type="protein sequence ID" value="MBB5075778.1"/>
    <property type="molecule type" value="Genomic_DNA"/>
</dbReference>
<dbReference type="Pfam" id="PF25000">
    <property type="entry name" value="DUF7779"/>
    <property type="match status" value="1"/>
</dbReference>
<dbReference type="Gene3D" id="3.40.50.300">
    <property type="entry name" value="P-loop containing nucleotide triphosphate hydrolases"/>
    <property type="match status" value="1"/>
</dbReference>
<feature type="domain" description="DUF7779" evidence="1">
    <location>
        <begin position="261"/>
        <end position="346"/>
    </location>
</feature>
<comment type="caution">
    <text evidence="2">The sequence shown here is derived from an EMBL/GenBank/DDBJ whole genome shotgun (WGS) entry which is preliminary data.</text>
</comment>
<gene>
    <name evidence="2" type="ORF">HNR40_001224</name>
</gene>
<dbReference type="RefSeq" id="WP_184958928.1">
    <property type="nucleotide sequence ID" value="NZ_JACHIN010000001.1"/>
</dbReference>
<dbReference type="AlphaFoldDB" id="A0A7W7ZXU0"/>
<evidence type="ECO:0000259" key="1">
    <source>
        <dbReference type="Pfam" id="PF25000"/>
    </source>
</evidence>
<dbReference type="Gene3D" id="1.25.40.10">
    <property type="entry name" value="Tetratricopeptide repeat domain"/>
    <property type="match status" value="3"/>
</dbReference>
<protein>
    <submittedName>
        <fullName evidence="2">Tetratricopeptide (TPR) repeat protein</fullName>
    </submittedName>
</protein>
<accession>A0A7W7ZXU0</accession>
<dbReference type="Pfam" id="PF13424">
    <property type="entry name" value="TPR_12"/>
    <property type="match status" value="3"/>
</dbReference>
<dbReference type="PANTHER" id="PTHR46082:SF6">
    <property type="entry name" value="AAA+ ATPASE DOMAIN-CONTAINING PROTEIN-RELATED"/>
    <property type="match status" value="1"/>
</dbReference>
<evidence type="ECO:0000313" key="2">
    <source>
        <dbReference type="EMBL" id="MBB5075778.1"/>
    </source>
</evidence>
<reference evidence="2 3" key="1">
    <citation type="submission" date="2020-08" db="EMBL/GenBank/DDBJ databases">
        <title>Genomic Encyclopedia of Type Strains, Phase IV (KMG-IV): sequencing the most valuable type-strain genomes for metagenomic binning, comparative biology and taxonomic classification.</title>
        <authorList>
            <person name="Goeker M."/>
        </authorList>
    </citation>
    <scope>NUCLEOTIDE SEQUENCE [LARGE SCALE GENOMIC DNA]</scope>
    <source>
        <strain evidence="2 3">DSM 45385</strain>
    </source>
</reference>